<proteinExistence type="predicted"/>
<keyword evidence="2" id="KW-1185">Reference proteome</keyword>
<evidence type="ECO:0000313" key="2">
    <source>
        <dbReference type="Proteomes" id="UP000019028"/>
    </source>
</evidence>
<accession>W0I159</accession>
<organism evidence="1 2">
    <name type="scientific">Sodalis praecaptivus</name>
    <dbReference type="NCBI Taxonomy" id="1239307"/>
    <lineage>
        <taxon>Bacteria</taxon>
        <taxon>Pseudomonadati</taxon>
        <taxon>Pseudomonadota</taxon>
        <taxon>Gammaproteobacteria</taxon>
        <taxon>Enterobacterales</taxon>
        <taxon>Bruguierivoracaceae</taxon>
        <taxon>Sodalis</taxon>
    </lineage>
</organism>
<dbReference type="HOGENOM" id="CLU_1554256_0_0_6"/>
<dbReference type="Proteomes" id="UP000019028">
    <property type="component" value="Chromosome"/>
</dbReference>
<dbReference type="EMBL" id="CP006569">
    <property type="protein sequence ID" value="AHF78492.1"/>
    <property type="molecule type" value="Genomic_DNA"/>
</dbReference>
<reference evidence="1 2" key="1">
    <citation type="journal article" date="2014" name="Genome Biol. Evol.">
        <title>Genome degeneration and adaptation in a nascent stage of symbiosis.</title>
        <authorList>
            <person name="Oakeson K.F."/>
            <person name="Gil R."/>
            <person name="Clayton A.L."/>
            <person name="Dunn D.M."/>
            <person name="von Niederhausern A.C."/>
            <person name="Hamil C."/>
            <person name="Aoyagi A."/>
            <person name="Duval B."/>
            <person name="Baca A."/>
            <person name="Silva F.J."/>
            <person name="Vallier A."/>
            <person name="Jackson D.G."/>
            <person name="Latorre A."/>
            <person name="Weiss R.B."/>
            <person name="Heddi A."/>
            <person name="Moya A."/>
            <person name="Dale C."/>
        </authorList>
    </citation>
    <scope>NUCLEOTIDE SEQUENCE [LARGE SCALE GENOMIC DNA]</scope>
    <source>
        <strain evidence="1 2">HS1</strain>
    </source>
</reference>
<gene>
    <name evidence="1" type="ORF">Sant_3505</name>
</gene>
<sequence>MPNDYMQHRINQYGQHVCYTNKFIADCRKRNITERFTAVNNVLCRCPSSQETCRWMNYTNHCRSDYEFPHYRFPSKEVNMRIITYTDKKTSTSYHCPCPPNPCASEAFYNQCRDYESKNMHGLDVGQARLTLHPSDYPQQYPETARLLGLPEVNCYCPPTTIDINSTFPSLS</sequence>
<dbReference type="KEGG" id="sod:Sant_3505"/>
<dbReference type="AlphaFoldDB" id="W0I159"/>
<evidence type="ECO:0000313" key="1">
    <source>
        <dbReference type="EMBL" id="AHF78492.1"/>
    </source>
</evidence>
<protein>
    <submittedName>
        <fullName evidence="1">Uncharacterized protein</fullName>
    </submittedName>
</protein>
<name>W0I159_9GAMM</name>